<dbReference type="SUPFAM" id="SSF53901">
    <property type="entry name" value="Thiolase-like"/>
    <property type="match status" value="2"/>
</dbReference>
<accession>A0A1W2G6F1</accession>
<dbReference type="AlphaFoldDB" id="A0A1W2G6F1"/>
<dbReference type="RefSeq" id="WP_084370860.1">
    <property type="nucleotide sequence ID" value="NZ_FWYF01000001.1"/>
</dbReference>
<comment type="similarity">
    <text evidence="1 3">Belongs to the thiolase-like superfamily. Beta-ketoacyl-ACP synthases family.</text>
</comment>
<keyword evidence="6" id="KW-1185">Reference proteome</keyword>
<name>A0A1W2G6F1_REIFA</name>
<dbReference type="Gene3D" id="3.40.47.10">
    <property type="match status" value="1"/>
</dbReference>
<dbReference type="STRING" id="692418.SAMN04488029_0523"/>
<dbReference type="PANTHER" id="PTHR11712">
    <property type="entry name" value="POLYKETIDE SYNTHASE-RELATED"/>
    <property type="match status" value="1"/>
</dbReference>
<dbReference type="SMART" id="SM00825">
    <property type="entry name" value="PKS_KS"/>
    <property type="match status" value="1"/>
</dbReference>
<dbReference type="GO" id="GO:0006633">
    <property type="term" value="P:fatty acid biosynthetic process"/>
    <property type="evidence" value="ECO:0007669"/>
    <property type="project" value="TreeGrafter"/>
</dbReference>
<feature type="domain" description="Ketosynthase family 3 (KS3)" evidence="4">
    <location>
        <begin position="1"/>
        <end position="360"/>
    </location>
</feature>
<gene>
    <name evidence="5" type="ORF">SAMN04488029_0523</name>
</gene>
<dbReference type="OrthoDB" id="9808669at2"/>
<reference evidence="5 6" key="1">
    <citation type="submission" date="2017-04" db="EMBL/GenBank/DDBJ databases">
        <authorList>
            <person name="Afonso C.L."/>
            <person name="Miller P.J."/>
            <person name="Scott M.A."/>
            <person name="Spackman E."/>
            <person name="Goraichik I."/>
            <person name="Dimitrov K.M."/>
            <person name="Suarez D.L."/>
            <person name="Swayne D.E."/>
        </authorList>
    </citation>
    <scope>NUCLEOTIDE SEQUENCE [LARGE SCALE GENOMIC DNA]</scope>
    <source>
        <strain evidence="5 6">DSM 26133</strain>
    </source>
</reference>
<evidence type="ECO:0000313" key="5">
    <source>
        <dbReference type="EMBL" id="SMD32181.1"/>
    </source>
</evidence>
<dbReference type="Pfam" id="PF00109">
    <property type="entry name" value="ketoacyl-synt"/>
    <property type="match status" value="1"/>
</dbReference>
<evidence type="ECO:0000256" key="3">
    <source>
        <dbReference type="RuleBase" id="RU003694"/>
    </source>
</evidence>
<protein>
    <submittedName>
        <fullName evidence="5">3-oxoacyl-[acyl-carrier-protein] synthase-1</fullName>
    </submittedName>
</protein>
<dbReference type="PANTHER" id="PTHR11712:SF336">
    <property type="entry name" value="3-OXOACYL-[ACYL-CARRIER-PROTEIN] SYNTHASE, MITOCHONDRIAL"/>
    <property type="match status" value="1"/>
</dbReference>
<evidence type="ECO:0000256" key="1">
    <source>
        <dbReference type="ARBA" id="ARBA00008467"/>
    </source>
</evidence>
<dbReference type="EMBL" id="FWYF01000001">
    <property type="protein sequence ID" value="SMD32181.1"/>
    <property type="molecule type" value="Genomic_DNA"/>
</dbReference>
<dbReference type="InterPro" id="IPR014031">
    <property type="entry name" value="Ketoacyl_synth_C"/>
</dbReference>
<dbReference type="InterPro" id="IPR014030">
    <property type="entry name" value="Ketoacyl_synth_N"/>
</dbReference>
<keyword evidence="2 3" id="KW-0808">Transferase</keyword>
<proteinExistence type="inferred from homology"/>
<evidence type="ECO:0000313" key="6">
    <source>
        <dbReference type="Proteomes" id="UP000192472"/>
    </source>
</evidence>
<sequence>MIYIGAENIISPLGNTAQANFENVLEGKSALKKSSNFSTPIGEITSFSQLDGLTKLESLLVECLKRTSSESNFDVNEGRNLVVLSTTKGDIEHLESGNVEKAKPGFLLRRVMGHLAWKADQKIVSNACVSGVLACIYAHDLIAYGKYDRVIVVGADLLTNFTYRGFESFFALSDEPCKPFDASRKGLSLGECVASVALSKDQKDFKSSPHIFCGGASANDANHISGPSRDGEGLFRAISRTLKLIGTQANEVDFISAHGTATRYNDDMESIAFDRAVLKAPINSFKGYFGHTLGAAGVLELILSMKCIEHGLLIKSLGFEKEGTSQQLNMIEENQRKDINTVLKTASGFGGCNAAVIIKKLK</sequence>
<dbReference type="InterPro" id="IPR016039">
    <property type="entry name" value="Thiolase-like"/>
</dbReference>
<dbReference type="InterPro" id="IPR000794">
    <property type="entry name" value="Beta-ketoacyl_synthase"/>
</dbReference>
<dbReference type="PROSITE" id="PS52004">
    <property type="entry name" value="KS3_2"/>
    <property type="match status" value="1"/>
</dbReference>
<dbReference type="Pfam" id="PF02801">
    <property type="entry name" value="Ketoacyl-synt_C"/>
    <property type="match status" value="1"/>
</dbReference>
<evidence type="ECO:0000256" key="2">
    <source>
        <dbReference type="ARBA" id="ARBA00022679"/>
    </source>
</evidence>
<dbReference type="GO" id="GO:0004315">
    <property type="term" value="F:3-oxoacyl-[acyl-carrier-protein] synthase activity"/>
    <property type="evidence" value="ECO:0007669"/>
    <property type="project" value="TreeGrafter"/>
</dbReference>
<evidence type="ECO:0000259" key="4">
    <source>
        <dbReference type="PROSITE" id="PS52004"/>
    </source>
</evidence>
<dbReference type="InterPro" id="IPR020841">
    <property type="entry name" value="PKS_Beta-ketoAc_synthase_dom"/>
</dbReference>
<organism evidence="5 6">
    <name type="scientific">Reichenbachiella faecimaris</name>
    <dbReference type="NCBI Taxonomy" id="692418"/>
    <lineage>
        <taxon>Bacteria</taxon>
        <taxon>Pseudomonadati</taxon>
        <taxon>Bacteroidota</taxon>
        <taxon>Cytophagia</taxon>
        <taxon>Cytophagales</taxon>
        <taxon>Reichenbachiellaceae</taxon>
        <taxon>Reichenbachiella</taxon>
    </lineage>
</organism>
<dbReference type="Proteomes" id="UP000192472">
    <property type="component" value="Unassembled WGS sequence"/>
</dbReference>